<evidence type="ECO:0000313" key="1">
    <source>
        <dbReference type="EMBL" id="GBB99273.1"/>
    </source>
</evidence>
<keyword evidence="2" id="KW-1185">Reference proteome</keyword>
<gene>
    <name evidence="1" type="ORF">RclHR1_03470008</name>
</gene>
<proteinExistence type="predicted"/>
<dbReference type="EMBL" id="BEXD01002746">
    <property type="protein sequence ID" value="GBB99273.1"/>
    <property type="molecule type" value="Genomic_DNA"/>
</dbReference>
<dbReference type="AlphaFoldDB" id="A0A2Z6RAY8"/>
<organism evidence="1 2">
    <name type="scientific">Rhizophagus clarus</name>
    <dbReference type="NCBI Taxonomy" id="94130"/>
    <lineage>
        <taxon>Eukaryota</taxon>
        <taxon>Fungi</taxon>
        <taxon>Fungi incertae sedis</taxon>
        <taxon>Mucoromycota</taxon>
        <taxon>Glomeromycotina</taxon>
        <taxon>Glomeromycetes</taxon>
        <taxon>Glomerales</taxon>
        <taxon>Glomeraceae</taxon>
        <taxon>Rhizophagus</taxon>
    </lineage>
</organism>
<evidence type="ECO:0000313" key="2">
    <source>
        <dbReference type="Proteomes" id="UP000247702"/>
    </source>
</evidence>
<dbReference type="Proteomes" id="UP000247702">
    <property type="component" value="Unassembled WGS sequence"/>
</dbReference>
<reference evidence="1 2" key="1">
    <citation type="submission" date="2017-11" db="EMBL/GenBank/DDBJ databases">
        <title>The genome of Rhizophagus clarus HR1 reveals common genetic basis of auxotrophy among arbuscular mycorrhizal fungi.</title>
        <authorList>
            <person name="Kobayashi Y."/>
        </authorList>
    </citation>
    <scope>NUCLEOTIDE SEQUENCE [LARGE SCALE GENOMIC DNA]</scope>
    <source>
        <strain evidence="1 2">HR1</strain>
    </source>
</reference>
<protein>
    <submittedName>
        <fullName evidence="1">Uncharacterized protein</fullName>
    </submittedName>
</protein>
<name>A0A2Z6RAY8_9GLOM</name>
<sequence length="89" mass="10250">MCYRTATGKKGHNFCSINTKRQGIPNRQIAKSWNNGRSQSRVYLHQPTITSENINGFVNINRNGTFVLDHLYPKEINERKIMANQNGEK</sequence>
<accession>A0A2Z6RAY8</accession>
<comment type="caution">
    <text evidence="1">The sequence shown here is derived from an EMBL/GenBank/DDBJ whole genome shotgun (WGS) entry which is preliminary data.</text>
</comment>